<dbReference type="InterPro" id="IPR045621">
    <property type="entry name" value="BPD_transp_1_N"/>
</dbReference>
<dbReference type="SUPFAM" id="SSF161098">
    <property type="entry name" value="MetI-like"/>
    <property type="match status" value="1"/>
</dbReference>
<evidence type="ECO:0000256" key="5">
    <source>
        <dbReference type="ARBA" id="ARBA00022989"/>
    </source>
</evidence>
<feature type="transmembrane region" description="Helical" evidence="7">
    <location>
        <begin position="12"/>
        <end position="30"/>
    </location>
</feature>
<evidence type="ECO:0000313" key="9">
    <source>
        <dbReference type="EMBL" id="TQE96234.1"/>
    </source>
</evidence>
<keyword evidence="5 7" id="KW-1133">Transmembrane helix</keyword>
<dbReference type="Pfam" id="PF00528">
    <property type="entry name" value="BPD_transp_1"/>
    <property type="match status" value="1"/>
</dbReference>
<dbReference type="PANTHER" id="PTHR30465">
    <property type="entry name" value="INNER MEMBRANE ABC TRANSPORTER"/>
    <property type="match status" value="1"/>
</dbReference>
<dbReference type="PROSITE" id="PS50928">
    <property type="entry name" value="ABC_TM1"/>
    <property type="match status" value="1"/>
</dbReference>
<keyword evidence="4 7" id="KW-0812">Transmembrane</keyword>
<comment type="caution">
    <text evidence="9">The sequence shown here is derived from an EMBL/GenBank/DDBJ whole genome shotgun (WGS) entry which is preliminary data.</text>
</comment>
<dbReference type="OrthoDB" id="9772184at2"/>
<comment type="subcellular location">
    <subcellularLocation>
        <location evidence="1 7">Cell membrane</location>
        <topology evidence="1 7">Multi-pass membrane protein</topology>
    </subcellularLocation>
</comment>
<feature type="domain" description="ABC transmembrane type-1" evidence="8">
    <location>
        <begin position="102"/>
        <end position="318"/>
    </location>
</feature>
<dbReference type="RefSeq" id="WP_141609789.1">
    <property type="nucleotide sequence ID" value="NZ_VIGC02000009.1"/>
</dbReference>
<keyword evidence="2 7" id="KW-0813">Transport</keyword>
<dbReference type="InterPro" id="IPR035906">
    <property type="entry name" value="MetI-like_sf"/>
</dbReference>
<evidence type="ECO:0000256" key="3">
    <source>
        <dbReference type="ARBA" id="ARBA00022475"/>
    </source>
</evidence>
<dbReference type="GO" id="GO:0055085">
    <property type="term" value="P:transmembrane transport"/>
    <property type="evidence" value="ECO:0007669"/>
    <property type="project" value="InterPro"/>
</dbReference>
<dbReference type="InterPro" id="IPR000515">
    <property type="entry name" value="MetI-like"/>
</dbReference>
<dbReference type="Gene3D" id="1.10.3720.10">
    <property type="entry name" value="MetI-like"/>
    <property type="match status" value="1"/>
</dbReference>
<proteinExistence type="inferred from homology"/>
<evidence type="ECO:0000313" key="10">
    <source>
        <dbReference type="Proteomes" id="UP000317371"/>
    </source>
</evidence>
<dbReference type="GO" id="GO:0005886">
    <property type="term" value="C:plasma membrane"/>
    <property type="evidence" value="ECO:0007669"/>
    <property type="project" value="UniProtKB-SubCell"/>
</dbReference>
<dbReference type="Proteomes" id="UP000317371">
    <property type="component" value="Unassembled WGS sequence"/>
</dbReference>
<keyword evidence="6 7" id="KW-0472">Membrane</keyword>
<dbReference type="Pfam" id="PF19300">
    <property type="entry name" value="BPD_transp_1_N"/>
    <property type="match status" value="1"/>
</dbReference>
<reference evidence="9 10" key="1">
    <citation type="submission" date="2019-06" db="EMBL/GenBank/DDBJ databases">
        <title>Genome sequence of Litorilinea aerophila BAA-2444.</title>
        <authorList>
            <person name="Maclea K.S."/>
            <person name="Maurais E.G."/>
            <person name="Iannazzi L.C."/>
        </authorList>
    </citation>
    <scope>NUCLEOTIDE SEQUENCE [LARGE SCALE GENOMIC DNA]</scope>
    <source>
        <strain evidence="9 10">ATCC BAA-2444</strain>
    </source>
</reference>
<evidence type="ECO:0000259" key="8">
    <source>
        <dbReference type="PROSITE" id="PS50928"/>
    </source>
</evidence>
<dbReference type="InParanoid" id="A0A540VHJ9"/>
<dbReference type="PANTHER" id="PTHR30465:SF43">
    <property type="entry name" value="OLIGOPEPTIDE ABC TRANSPORTER, PERMEASE PROTEIN"/>
    <property type="match status" value="1"/>
</dbReference>
<organism evidence="9 10">
    <name type="scientific">Litorilinea aerophila</name>
    <dbReference type="NCBI Taxonomy" id="1204385"/>
    <lineage>
        <taxon>Bacteria</taxon>
        <taxon>Bacillati</taxon>
        <taxon>Chloroflexota</taxon>
        <taxon>Caldilineae</taxon>
        <taxon>Caldilineales</taxon>
        <taxon>Caldilineaceae</taxon>
        <taxon>Litorilinea</taxon>
    </lineage>
</organism>
<sequence>MTRYMVQRSIYLLFLLWMVTIVTFVVIQLPPGDYLSTYISRLEQQAGDVITEEMIQALKAQYGLDLPMHERYLKWLGSVFRGDFGFSYEWQKPVGELIRERLALSFTVAILSTLVTYAIAIPIGIYSATHQYSLGDYVITVWGFLGLAIPNFMLALVFLFLAFKLFGANLSGLFSPEYIDAPWSTAKVIDMLKHLPIPILVLSTSGAAGLIRVLRATLLDELQKQYVITARAKGVSETRLLFKYPVRVALNPLISNLAWLFPALISGGTIVDIVLGLPTAGPMLFRALISQDTFLSASILLFMSILTVIGTTVSDILLVVVDPRIRMEKGTE</sequence>
<evidence type="ECO:0000256" key="4">
    <source>
        <dbReference type="ARBA" id="ARBA00022692"/>
    </source>
</evidence>
<protein>
    <submittedName>
        <fullName evidence="9">ABC transporter permease</fullName>
    </submittedName>
</protein>
<dbReference type="AlphaFoldDB" id="A0A540VHJ9"/>
<keyword evidence="3" id="KW-1003">Cell membrane</keyword>
<dbReference type="CDD" id="cd06261">
    <property type="entry name" value="TM_PBP2"/>
    <property type="match status" value="1"/>
</dbReference>
<gene>
    <name evidence="9" type="ORF">FKZ61_09155</name>
</gene>
<feature type="transmembrane region" description="Helical" evidence="7">
    <location>
        <begin position="195"/>
        <end position="214"/>
    </location>
</feature>
<evidence type="ECO:0000256" key="1">
    <source>
        <dbReference type="ARBA" id="ARBA00004651"/>
    </source>
</evidence>
<feature type="transmembrane region" description="Helical" evidence="7">
    <location>
        <begin position="257"/>
        <end position="277"/>
    </location>
</feature>
<feature type="transmembrane region" description="Helical" evidence="7">
    <location>
        <begin position="137"/>
        <end position="163"/>
    </location>
</feature>
<accession>A0A540VHJ9</accession>
<evidence type="ECO:0000256" key="2">
    <source>
        <dbReference type="ARBA" id="ARBA00022448"/>
    </source>
</evidence>
<feature type="transmembrane region" description="Helical" evidence="7">
    <location>
        <begin position="297"/>
        <end position="321"/>
    </location>
</feature>
<name>A0A540VHJ9_9CHLR</name>
<feature type="transmembrane region" description="Helical" evidence="7">
    <location>
        <begin position="102"/>
        <end position="125"/>
    </location>
</feature>
<evidence type="ECO:0000256" key="6">
    <source>
        <dbReference type="ARBA" id="ARBA00023136"/>
    </source>
</evidence>
<comment type="similarity">
    <text evidence="7">Belongs to the binding-protein-dependent transport system permease family.</text>
</comment>
<evidence type="ECO:0000256" key="7">
    <source>
        <dbReference type="RuleBase" id="RU363032"/>
    </source>
</evidence>
<keyword evidence="10" id="KW-1185">Reference proteome</keyword>
<dbReference type="EMBL" id="VIGC01000009">
    <property type="protein sequence ID" value="TQE96234.1"/>
    <property type="molecule type" value="Genomic_DNA"/>
</dbReference>